<proteinExistence type="inferred from homology"/>
<evidence type="ECO:0000259" key="2">
    <source>
        <dbReference type="Pfam" id="PF11838"/>
    </source>
</evidence>
<evidence type="ECO:0000313" key="3">
    <source>
        <dbReference type="EMBL" id="RXH72632.1"/>
    </source>
</evidence>
<organism evidence="3 4">
    <name type="scientific">Malus domestica</name>
    <name type="common">Apple</name>
    <name type="synonym">Pyrus malus</name>
    <dbReference type="NCBI Taxonomy" id="3750"/>
    <lineage>
        <taxon>Eukaryota</taxon>
        <taxon>Viridiplantae</taxon>
        <taxon>Streptophyta</taxon>
        <taxon>Embryophyta</taxon>
        <taxon>Tracheophyta</taxon>
        <taxon>Spermatophyta</taxon>
        <taxon>Magnoliopsida</taxon>
        <taxon>eudicotyledons</taxon>
        <taxon>Gunneridae</taxon>
        <taxon>Pentapetalae</taxon>
        <taxon>rosids</taxon>
        <taxon>fabids</taxon>
        <taxon>Rosales</taxon>
        <taxon>Rosaceae</taxon>
        <taxon>Amygdaloideae</taxon>
        <taxon>Maleae</taxon>
        <taxon>Malus</taxon>
    </lineage>
</organism>
<dbReference type="GO" id="GO:0008270">
    <property type="term" value="F:zinc ion binding"/>
    <property type="evidence" value="ECO:0007669"/>
    <property type="project" value="TreeGrafter"/>
</dbReference>
<dbReference type="GO" id="GO:0006508">
    <property type="term" value="P:proteolysis"/>
    <property type="evidence" value="ECO:0007669"/>
    <property type="project" value="TreeGrafter"/>
</dbReference>
<accession>A0A498HRP7</accession>
<dbReference type="AlphaFoldDB" id="A0A498HRP7"/>
<name>A0A498HRP7_MALDO</name>
<evidence type="ECO:0000313" key="4">
    <source>
        <dbReference type="Proteomes" id="UP000290289"/>
    </source>
</evidence>
<dbReference type="Gene3D" id="2.60.40.1910">
    <property type="match status" value="1"/>
</dbReference>
<dbReference type="PANTHER" id="PTHR11533">
    <property type="entry name" value="PROTEASE M1 ZINC METALLOPROTEASE"/>
    <property type="match status" value="1"/>
</dbReference>
<dbReference type="GO" id="GO:0005737">
    <property type="term" value="C:cytoplasm"/>
    <property type="evidence" value="ECO:0007669"/>
    <property type="project" value="TreeGrafter"/>
</dbReference>
<dbReference type="Proteomes" id="UP000290289">
    <property type="component" value="Chromosome 15"/>
</dbReference>
<dbReference type="PANTHER" id="PTHR11533:SF174">
    <property type="entry name" value="PUROMYCIN-SENSITIVE AMINOPEPTIDASE-RELATED"/>
    <property type="match status" value="1"/>
</dbReference>
<dbReference type="GO" id="GO:0070006">
    <property type="term" value="F:metalloaminopeptidase activity"/>
    <property type="evidence" value="ECO:0007669"/>
    <property type="project" value="TreeGrafter"/>
</dbReference>
<dbReference type="GO" id="GO:0043171">
    <property type="term" value="P:peptide catabolic process"/>
    <property type="evidence" value="ECO:0007669"/>
    <property type="project" value="TreeGrafter"/>
</dbReference>
<protein>
    <recommendedName>
        <fullName evidence="2">ERAP1-like C-terminal domain-containing protein</fullName>
    </recommendedName>
</protein>
<reference evidence="3 4" key="1">
    <citation type="submission" date="2018-10" db="EMBL/GenBank/DDBJ databases">
        <title>A high-quality apple genome assembly.</title>
        <authorList>
            <person name="Hu J."/>
        </authorList>
    </citation>
    <scope>NUCLEOTIDE SEQUENCE [LARGE SCALE GENOMIC DNA]</scope>
    <source>
        <strain evidence="4">cv. HFTH1</strain>
        <tissue evidence="3">Young leaf</tissue>
    </source>
</reference>
<dbReference type="Pfam" id="PF11838">
    <property type="entry name" value="ERAP1_C"/>
    <property type="match status" value="1"/>
</dbReference>
<comment type="similarity">
    <text evidence="1">Belongs to the peptidase M1 family.</text>
</comment>
<sequence length="335" mass="38030">MADTILLEWFPRQRAMDCANNILCCGSYDARKSFLLRNKSETLDAKEVLGCSIAKTRSSWIKVNVYQTGFYRVKYDEELLAALGYAIENKHLSATDGYGILDDSFAISTVCLQSFASLLTLLGAYREELDYIVLSNLITISYKLARIAADAVPDLLDLINQKLGWEPKPGESHLDAKFREEVLIALAVFGHGPTINEASRRFHEFLDDRNTPLLHPDIRKAVYVAVMQRMNMSDRWGYEYLLRVYRETDLSEEKSRILRSLASCPDPNITLEVLNFLLTSEVRHQDASAVLSSVSREGRVTAWTWLKIVSEIVSPSVKGEKDLADVLKELAYRKY</sequence>
<dbReference type="InterPro" id="IPR024571">
    <property type="entry name" value="ERAP1-like_C_dom"/>
</dbReference>
<dbReference type="STRING" id="3750.A0A498HRP7"/>
<gene>
    <name evidence="3" type="ORF">DVH24_012316</name>
</gene>
<evidence type="ECO:0000256" key="1">
    <source>
        <dbReference type="ARBA" id="ARBA00010136"/>
    </source>
</evidence>
<feature type="domain" description="ERAP1-like C-terminal" evidence="2">
    <location>
        <begin position="60"/>
        <end position="307"/>
    </location>
</feature>
<dbReference type="EMBL" id="RDQH01000341">
    <property type="protein sequence ID" value="RXH72632.1"/>
    <property type="molecule type" value="Genomic_DNA"/>
</dbReference>
<dbReference type="GO" id="GO:0042277">
    <property type="term" value="F:peptide binding"/>
    <property type="evidence" value="ECO:0007669"/>
    <property type="project" value="TreeGrafter"/>
</dbReference>
<dbReference type="GO" id="GO:0016020">
    <property type="term" value="C:membrane"/>
    <property type="evidence" value="ECO:0007669"/>
    <property type="project" value="TreeGrafter"/>
</dbReference>
<dbReference type="InterPro" id="IPR050344">
    <property type="entry name" value="Peptidase_M1_aminopeptidases"/>
</dbReference>
<comment type="caution">
    <text evidence="3">The sequence shown here is derived from an EMBL/GenBank/DDBJ whole genome shotgun (WGS) entry which is preliminary data.</text>
</comment>
<dbReference type="Gene3D" id="1.25.50.20">
    <property type="match status" value="1"/>
</dbReference>
<dbReference type="GO" id="GO:0005615">
    <property type="term" value="C:extracellular space"/>
    <property type="evidence" value="ECO:0007669"/>
    <property type="project" value="TreeGrafter"/>
</dbReference>
<keyword evidence="4" id="KW-1185">Reference proteome</keyword>